<gene>
    <name evidence="1" type="ORF">DWW08_06040</name>
</gene>
<dbReference type="RefSeq" id="WP_100717435.1">
    <property type="nucleotide sequence ID" value="NZ_JACFST010000002.1"/>
</dbReference>
<protein>
    <submittedName>
        <fullName evidence="1">Uncharacterized protein</fullName>
    </submittedName>
</protein>
<organism evidence="1 2">
    <name type="scientific">Bacteroides fragilis</name>
    <dbReference type="NCBI Taxonomy" id="817"/>
    <lineage>
        <taxon>Bacteria</taxon>
        <taxon>Pseudomonadati</taxon>
        <taxon>Bacteroidota</taxon>
        <taxon>Bacteroidia</taxon>
        <taxon>Bacteroidales</taxon>
        <taxon>Bacteroidaceae</taxon>
        <taxon>Bacteroides</taxon>
    </lineage>
</organism>
<evidence type="ECO:0000313" key="2">
    <source>
        <dbReference type="Proteomes" id="UP000286270"/>
    </source>
</evidence>
<sequence>METSKYTNMDMVLLSRVVSLTDDILRMHKELNELKLILNERTKQAEAKSRRNVFMKIEKKGR</sequence>
<comment type="caution">
    <text evidence="1">The sequence shown here is derived from an EMBL/GenBank/DDBJ whole genome shotgun (WGS) entry which is preliminary data.</text>
</comment>
<evidence type="ECO:0000313" key="1">
    <source>
        <dbReference type="EMBL" id="RGV56540.1"/>
    </source>
</evidence>
<accession>A0A2M9UPZ1</accession>
<name>A0A2M9UPZ1_BACFG</name>
<dbReference type="Proteomes" id="UP000286270">
    <property type="component" value="Unassembled WGS sequence"/>
</dbReference>
<dbReference type="AlphaFoldDB" id="A0A2M9UPZ1"/>
<proteinExistence type="predicted"/>
<reference evidence="1 2" key="1">
    <citation type="submission" date="2018-08" db="EMBL/GenBank/DDBJ databases">
        <title>A genome reference for cultivated species of the human gut microbiota.</title>
        <authorList>
            <person name="Zou Y."/>
            <person name="Xue W."/>
            <person name="Luo G."/>
        </authorList>
    </citation>
    <scope>NUCLEOTIDE SEQUENCE [LARGE SCALE GENOMIC DNA]</scope>
    <source>
        <strain evidence="1 2">AF14-26</strain>
    </source>
</reference>
<dbReference type="EMBL" id="QRZH01000004">
    <property type="protein sequence ID" value="RGV56540.1"/>
    <property type="molecule type" value="Genomic_DNA"/>
</dbReference>